<gene>
    <name evidence="1" type="ORF">LSS_21680</name>
</gene>
<organism evidence="1 2">
    <name type="scientific">Leptospira santarosai serovar Shermani str. LT 821</name>
    <dbReference type="NCBI Taxonomy" id="758847"/>
    <lineage>
        <taxon>Bacteria</taxon>
        <taxon>Pseudomonadati</taxon>
        <taxon>Spirochaetota</taxon>
        <taxon>Spirochaetia</taxon>
        <taxon>Leptospirales</taxon>
        <taxon>Leptospiraceae</taxon>
        <taxon>Leptospira</taxon>
    </lineage>
</organism>
<proteinExistence type="predicted"/>
<sequence>MVKYQNEDFYKVIYLDTMANNSNKKFSKGE</sequence>
<dbReference type="KEGG" id="lst:LSS_21680"/>
<reference evidence="1 2" key="1">
    <citation type="journal article" date="2012" name="Gene">
        <title>Sequence of Leptospira santarosai serovar Shermani genome and prediction of virulence-associated genes.</title>
        <authorList>
            <person name="Chou L.F."/>
            <person name="Chen Y.T."/>
            <person name="Lu C.W."/>
            <person name="Ko Y.C."/>
            <person name="Tang C.Y."/>
            <person name="Pan M.J."/>
            <person name="Tian Y.C."/>
            <person name="Chiu C.H."/>
            <person name="Hung C.C."/>
            <person name="Yang C.W."/>
        </authorList>
    </citation>
    <scope>NUCLEOTIDE SEQUENCE [LARGE SCALE GENOMIC DNA]</scope>
    <source>
        <strain evidence="1">LT 821</strain>
    </source>
</reference>
<reference evidence="1 2" key="2">
    <citation type="journal article" date="2014" name="Emerg. Microbes Infect.">
        <title>Potential impact on kidney infection: a whole-genome analysis of Leptospira santarosai serovar Shermani.</title>
        <authorList>
            <person name="Chou L.F."/>
            <person name="Chen T.W."/>
            <person name="Ko Y.C."/>
            <person name="Pan M.J."/>
            <person name="Tian Y.C."/>
            <person name="Chiu C.H."/>
            <person name="Tang P."/>
            <person name="Hung C.C."/>
            <person name="Yang C.W."/>
        </authorList>
    </citation>
    <scope>NUCLEOTIDE SEQUENCE</scope>
    <source>
        <strain evidence="1 2">LT 821</strain>
    </source>
</reference>
<evidence type="ECO:0000313" key="2">
    <source>
        <dbReference type="Proteomes" id="UP000035800"/>
    </source>
</evidence>
<accession>A0A097ESJ5</accession>
<dbReference type="EMBL" id="CP006694">
    <property type="protein sequence ID" value="AIT10904.1"/>
    <property type="molecule type" value="Genomic_DNA"/>
</dbReference>
<dbReference type="Proteomes" id="UP000035800">
    <property type="component" value="Chromosome I"/>
</dbReference>
<evidence type="ECO:0000313" key="1">
    <source>
        <dbReference type="EMBL" id="AIT10904.1"/>
    </source>
</evidence>
<dbReference type="AlphaFoldDB" id="A0A097ESJ5"/>
<protein>
    <submittedName>
        <fullName evidence="1">Uncharacterized protein</fullName>
    </submittedName>
</protein>
<name>A0A097ESJ5_9LEPT</name>